<feature type="transmembrane region" description="Helical" evidence="1">
    <location>
        <begin position="315"/>
        <end position="341"/>
    </location>
</feature>
<keyword evidence="1" id="KW-1133">Transmembrane helix</keyword>
<dbReference type="InterPro" id="IPR002823">
    <property type="entry name" value="DUF112_TM"/>
</dbReference>
<feature type="transmembrane region" description="Helical" evidence="1">
    <location>
        <begin position="106"/>
        <end position="132"/>
    </location>
</feature>
<feature type="transmembrane region" description="Helical" evidence="1">
    <location>
        <begin position="461"/>
        <end position="486"/>
    </location>
</feature>
<evidence type="ECO:0000313" key="4">
    <source>
        <dbReference type="Proteomes" id="UP000255207"/>
    </source>
</evidence>
<evidence type="ECO:0000256" key="1">
    <source>
        <dbReference type="SAM" id="Phobius"/>
    </source>
</evidence>
<evidence type="ECO:0000313" key="3">
    <source>
        <dbReference type="EMBL" id="RDJ26936.1"/>
    </source>
</evidence>
<reference evidence="4" key="1">
    <citation type="submission" date="2018-07" db="EMBL/GenBank/DDBJ databases">
        <authorList>
            <person name="Safronova V.I."/>
            <person name="Chirak E.R."/>
            <person name="Sazanova A.L."/>
        </authorList>
    </citation>
    <scope>NUCLEOTIDE SEQUENCE [LARGE SCALE GENOMIC DNA]</scope>
    <source>
        <strain evidence="4">RCAM04685</strain>
    </source>
</reference>
<dbReference type="EMBL" id="QQTP01000003">
    <property type="protein sequence ID" value="RDJ26936.1"/>
    <property type="molecule type" value="Genomic_DNA"/>
</dbReference>
<feature type="transmembrane region" description="Helical" evidence="1">
    <location>
        <begin position="388"/>
        <end position="406"/>
    </location>
</feature>
<evidence type="ECO:0000259" key="2">
    <source>
        <dbReference type="Pfam" id="PF01970"/>
    </source>
</evidence>
<dbReference type="AlphaFoldDB" id="A0A370L9L1"/>
<keyword evidence="4" id="KW-1185">Reference proteome</keyword>
<feature type="transmembrane region" description="Helical" evidence="1">
    <location>
        <begin position="203"/>
        <end position="223"/>
    </location>
</feature>
<comment type="caution">
    <text evidence="3">The sequence shown here is derived from an EMBL/GenBank/DDBJ whole genome shotgun (WGS) entry which is preliminary data.</text>
</comment>
<dbReference type="PANTHER" id="PTHR35342:SF5">
    <property type="entry name" value="TRICARBOXYLIC TRANSPORT PROTEIN"/>
    <property type="match status" value="1"/>
</dbReference>
<accession>A0A370L9L1</accession>
<dbReference type="RefSeq" id="WP_114828820.1">
    <property type="nucleotide sequence ID" value="NZ_QQTO01000001.1"/>
</dbReference>
<gene>
    <name evidence="3" type="ORF">DWE98_08840</name>
</gene>
<protein>
    <submittedName>
        <fullName evidence="3">Tripartite tricarboxylate transporter permease</fullName>
    </submittedName>
</protein>
<keyword evidence="1" id="KW-0812">Transmembrane</keyword>
<feature type="transmembrane region" description="Helical" evidence="1">
    <location>
        <begin position="256"/>
        <end position="280"/>
    </location>
</feature>
<dbReference type="Proteomes" id="UP000255207">
    <property type="component" value="Unassembled WGS sequence"/>
</dbReference>
<keyword evidence="1" id="KW-0472">Membrane</keyword>
<proteinExistence type="predicted"/>
<dbReference type="PANTHER" id="PTHR35342">
    <property type="entry name" value="TRICARBOXYLIC TRANSPORT PROTEIN"/>
    <property type="match status" value="1"/>
</dbReference>
<name>A0A370L9L1_9HYPH</name>
<feature type="transmembrane region" description="Helical" evidence="1">
    <location>
        <begin position="353"/>
        <end position="382"/>
    </location>
</feature>
<feature type="transmembrane region" description="Helical" evidence="1">
    <location>
        <begin position="153"/>
        <end position="183"/>
    </location>
</feature>
<dbReference type="OrthoDB" id="7323395at2"/>
<feature type="domain" description="DUF112" evidence="2">
    <location>
        <begin position="20"/>
        <end position="438"/>
    </location>
</feature>
<dbReference type="Pfam" id="PF01970">
    <property type="entry name" value="TctA"/>
    <property type="match status" value="1"/>
</dbReference>
<sequence length="500" mass="51951">MDLINNLLLGFSVSLTAANLLYALIGCVVGTLVGVLPGVGALATIAMLLPITYGMAPASGLIMLAGIYYGAQYGGSISAILVNLPGETSSVVTTIDGHQMAKRGRAGAALAISALGSFFAGTVATLAIAAFAGPMSNFAFHFGPAENFALMTVGLVGAVVISSGALSKAVAMVILGLLLGLVGTDINTGTSRFASAFPELTEGFSVVAVAVGLFGLPEIISNLERGNLPERILVPFRSLWPSRTEMRRMVAPMVRGTAIGSLLGMLPGGGAALASFASYACEKKVSRYAPEMGKGAVEGLAGPESANNAAAQTSFIPLLTLGIPSNAVMALMMGAMILHSIQPSPLIITKEPALFWGLITSMWVGNLILVVLNLPLIGIWVMFLKVPYKYLFGAILVFCSIGVYSVSSSVFDIYVMVFFGLVGYVLLKLDCEPAPLLLGFVLGPMMEENFRRSLLISGGDYGVFVGSAISIVLLAVAVILAVIVAVPAIRGIRQEAFQEE</sequence>
<organism evidence="3 4">
    <name type="scientific">Bosea caraganae</name>
    <dbReference type="NCBI Taxonomy" id="2763117"/>
    <lineage>
        <taxon>Bacteria</taxon>
        <taxon>Pseudomonadati</taxon>
        <taxon>Pseudomonadota</taxon>
        <taxon>Alphaproteobacteria</taxon>
        <taxon>Hyphomicrobiales</taxon>
        <taxon>Boseaceae</taxon>
        <taxon>Bosea</taxon>
    </lineage>
</organism>